<keyword evidence="5" id="KW-0175">Coiled coil</keyword>
<evidence type="ECO:0000259" key="7">
    <source>
        <dbReference type="PROSITE" id="PS50103"/>
    </source>
</evidence>
<feature type="domain" description="C3H1-type" evidence="7">
    <location>
        <begin position="286"/>
        <end position="313"/>
    </location>
</feature>
<dbReference type="AlphaFoldDB" id="A0AAN6PHM3"/>
<dbReference type="Proteomes" id="UP001303115">
    <property type="component" value="Unassembled WGS sequence"/>
</dbReference>
<gene>
    <name evidence="8" type="ORF">C8A01DRAFT_15374</name>
</gene>
<dbReference type="EMBL" id="MU854369">
    <property type="protein sequence ID" value="KAK4040812.1"/>
    <property type="molecule type" value="Genomic_DNA"/>
</dbReference>
<evidence type="ECO:0000256" key="2">
    <source>
        <dbReference type="ARBA" id="ARBA00022771"/>
    </source>
</evidence>
<protein>
    <recommendedName>
        <fullName evidence="7">C3H1-type domain-containing protein</fullName>
    </recommendedName>
</protein>
<evidence type="ECO:0000256" key="4">
    <source>
        <dbReference type="PROSITE-ProRule" id="PRU00723"/>
    </source>
</evidence>
<feature type="zinc finger region" description="C3H1-type" evidence="4">
    <location>
        <begin position="389"/>
        <end position="416"/>
    </location>
</feature>
<sequence length="502" mass="54884">MLNDQEIERAAAQLADYKRSDALSQLLDQYSVLIDDYKRLKSDYEEERESREKYKQMAKDQERNPFVLVLVDGDGYVFNEALLSKRADGGSVAAQLLNDEVKASLRRKGLEHCQVMVRIYANVFGLSKALSKTGVVGADSRSLAPFIASFNRSYGLTEFVDAGQLKENADFKLRAMLRLYADNSQCKHIYFAACHDVGYISELTPFMGNSSKFTLINTPGVRFHDEFTKLGMGIEEFRAVFRHSPLDGPAPYRPINGVVGTPAKPVLGPPQPASPTKPSLTLAASDDSKTVCLFHSIGKCKYGKSCKMLHGTTLAEPKSSQQYAGLPTPSSPGGRNDNIASLASQLSNLPKAHEIPDGCVAVNANNYRLDPYQPPISADVMSRLKARVDKRRVCNSFHLQGACDAGDRCEYDHEPLEPEVLPALLSLARSQPCPRRGGCRLEGCSHGHICQNPECKHRGGKAYCKLPYLSHLEPLGDARFPPSVPKGGRKTNGGSASSTASG</sequence>
<feature type="region of interest" description="Disordered" evidence="6">
    <location>
        <begin position="317"/>
        <end position="338"/>
    </location>
</feature>
<dbReference type="PROSITE" id="PS50103">
    <property type="entry name" value="ZF_C3H1"/>
    <property type="match status" value="2"/>
</dbReference>
<feature type="domain" description="C3H1-type" evidence="7">
    <location>
        <begin position="389"/>
        <end position="416"/>
    </location>
</feature>
<dbReference type="SMART" id="SM00356">
    <property type="entry name" value="ZnF_C3H1"/>
    <property type="match status" value="2"/>
</dbReference>
<feature type="zinc finger region" description="C3H1-type" evidence="4">
    <location>
        <begin position="286"/>
        <end position="313"/>
    </location>
</feature>
<dbReference type="PANTHER" id="PTHR37543">
    <property type="entry name" value="CCCH ZINC FINGER DNA BINDING PROTEIN (AFU_ORTHOLOGUE AFUA_5G12760)"/>
    <property type="match status" value="1"/>
</dbReference>
<accession>A0AAN6PHM3</accession>
<keyword evidence="2 4" id="KW-0863">Zinc-finger</keyword>
<dbReference type="GO" id="GO:0008270">
    <property type="term" value="F:zinc ion binding"/>
    <property type="evidence" value="ECO:0007669"/>
    <property type="project" value="UniProtKB-KW"/>
</dbReference>
<evidence type="ECO:0000313" key="8">
    <source>
        <dbReference type="EMBL" id="KAK4040812.1"/>
    </source>
</evidence>
<reference evidence="9" key="1">
    <citation type="journal article" date="2023" name="Mol. Phylogenet. Evol.">
        <title>Genome-scale phylogeny and comparative genomics of the fungal order Sordariales.</title>
        <authorList>
            <person name="Hensen N."/>
            <person name="Bonometti L."/>
            <person name="Westerberg I."/>
            <person name="Brannstrom I.O."/>
            <person name="Guillou S."/>
            <person name="Cros-Aarteil S."/>
            <person name="Calhoun S."/>
            <person name="Haridas S."/>
            <person name="Kuo A."/>
            <person name="Mondo S."/>
            <person name="Pangilinan J."/>
            <person name="Riley R."/>
            <person name="LaButti K."/>
            <person name="Andreopoulos B."/>
            <person name="Lipzen A."/>
            <person name="Chen C."/>
            <person name="Yan M."/>
            <person name="Daum C."/>
            <person name="Ng V."/>
            <person name="Clum A."/>
            <person name="Steindorff A."/>
            <person name="Ohm R.A."/>
            <person name="Martin F."/>
            <person name="Silar P."/>
            <person name="Natvig D.O."/>
            <person name="Lalanne C."/>
            <person name="Gautier V."/>
            <person name="Ament-Velasquez S.L."/>
            <person name="Kruys A."/>
            <person name="Hutchinson M.I."/>
            <person name="Powell A.J."/>
            <person name="Barry K."/>
            <person name="Miller A.N."/>
            <person name="Grigoriev I.V."/>
            <person name="Debuchy R."/>
            <person name="Gladieux P."/>
            <person name="Hiltunen Thoren M."/>
            <person name="Johannesson H."/>
        </authorList>
    </citation>
    <scope>NUCLEOTIDE SEQUENCE [LARGE SCALE GENOMIC DNA]</scope>
    <source>
        <strain evidence="9">CBS 284.82</strain>
    </source>
</reference>
<evidence type="ECO:0000256" key="6">
    <source>
        <dbReference type="SAM" id="MobiDB-lite"/>
    </source>
</evidence>
<dbReference type="SUPFAM" id="SSF90229">
    <property type="entry name" value="CCCH zinc finger"/>
    <property type="match status" value="1"/>
</dbReference>
<evidence type="ECO:0000256" key="3">
    <source>
        <dbReference type="ARBA" id="ARBA00022833"/>
    </source>
</evidence>
<dbReference type="InterPro" id="IPR057654">
    <property type="entry name" value="Znf-CCCH_tandem"/>
</dbReference>
<dbReference type="Pfam" id="PF25543">
    <property type="entry name" value="zf-CCCH_tandem"/>
    <property type="match status" value="1"/>
</dbReference>
<feature type="coiled-coil region" evidence="5">
    <location>
        <begin position="27"/>
        <end position="64"/>
    </location>
</feature>
<keyword evidence="1 4" id="KW-0479">Metal-binding</keyword>
<feature type="region of interest" description="Disordered" evidence="6">
    <location>
        <begin position="477"/>
        <end position="502"/>
    </location>
</feature>
<keyword evidence="3 4" id="KW-0862">Zinc</keyword>
<evidence type="ECO:0000256" key="1">
    <source>
        <dbReference type="ARBA" id="ARBA00022723"/>
    </source>
</evidence>
<evidence type="ECO:0000256" key="5">
    <source>
        <dbReference type="SAM" id="Coils"/>
    </source>
</evidence>
<evidence type="ECO:0000313" key="9">
    <source>
        <dbReference type="Proteomes" id="UP001303115"/>
    </source>
</evidence>
<keyword evidence="9" id="KW-1185">Reference proteome</keyword>
<dbReference type="Pfam" id="PF25540">
    <property type="entry name" value="DUF7923"/>
    <property type="match status" value="1"/>
</dbReference>
<proteinExistence type="predicted"/>
<dbReference type="InterPro" id="IPR036855">
    <property type="entry name" value="Znf_CCCH_sf"/>
</dbReference>
<comment type="caution">
    <text evidence="8">The sequence shown here is derived from an EMBL/GenBank/DDBJ whole genome shotgun (WGS) entry which is preliminary data.</text>
</comment>
<name>A0AAN6PHM3_9PEZI</name>
<dbReference type="Gene3D" id="4.10.1000.10">
    <property type="entry name" value="Zinc finger, CCCH-type"/>
    <property type="match status" value="1"/>
</dbReference>
<feature type="region of interest" description="Disordered" evidence="6">
    <location>
        <begin position="261"/>
        <end position="282"/>
    </location>
</feature>
<dbReference type="PANTHER" id="PTHR37543:SF1">
    <property type="entry name" value="CCCH ZINC FINGER DNA BINDING PROTEIN (AFU_ORTHOLOGUE AFUA_5G12760)"/>
    <property type="match status" value="1"/>
</dbReference>
<feature type="compositionally biased region" description="Low complexity" evidence="6">
    <location>
        <begin position="493"/>
        <end position="502"/>
    </location>
</feature>
<dbReference type="InterPro" id="IPR000571">
    <property type="entry name" value="Znf_CCCH"/>
</dbReference>
<organism evidence="8 9">
    <name type="scientific">Parachaetomium inaequale</name>
    <dbReference type="NCBI Taxonomy" id="2588326"/>
    <lineage>
        <taxon>Eukaryota</taxon>
        <taxon>Fungi</taxon>
        <taxon>Dikarya</taxon>
        <taxon>Ascomycota</taxon>
        <taxon>Pezizomycotina</taxon>
        <taxon>Sordariomycetes</taxon>
        <taxon>Sordariomycetidae</taxon>
        <taxon>Sordariales</taxon>
        <taxon>Chaetomiaceae</taxon>
        <taxon>Parachaetomium</taxon>
    </lineage>
</organism>
<dbReference type="InterPro" id="IPR057683">
    <property type="entry name" value="DUF7923"/>
</dbReference>
<dbReference type="Pfam" id="PF25542">
    <property type="entry name" value="zf-CCCH_12"/>
    <property type="match status" value="1"/>
</dbReference>